<organism evidence="2 3">
    <name type="scientific">Janibacter indicus</name>
    <dbReference type="NCBI Taxonomy" id="857417"/>
    <lineage>
        <taxon>Bacteria</taxon>
        <taxon>Bacillati</taxon>
        <taxon>Actinomycetota</taxon>
        <taxon>Actinomycetes</taxon>
        <taxon>Micrococcales</taxon>
        <taxon>Intrasporangiaceae</taxon>
        <taxon>Janibacter</taxon>
    </lineage>
</organism>
<protein>
    <recommendedName>
        <fullName evidence="4">A nuclease of the HNH/ENDO VII superfamily with conserved WHH</fullName>
    </recommendedName>
</protein>
<dbReference type="AlphaFoldDB" id="A0A1L3MHA2"/>
<name>A0A1L3MHA2_9MICO</name>
<evidence type="ECO:0000313" key="2">
    <source>
        <dbReference type="EMBL" id="APH01720.1"/>
    </source>
</evidence>
<sequence>MTVMQGMDAARVREVAQALRGCARDVEEVRVAGTASAGVLGEVWWGGDAEFLLRSWADLTPALVGAGTALEEASATLLRQAADQEAASDEGGGAAPFVLASSTTPLKVAEDTNPAPREALADVDPETEAMTRDAAQRWRDEHTDGVNPAWDVDPEDGTAVVSGRGVPNGDFAGKTYGGPDWSEETSEEHGPQWSEELQEAYPDGVEIDEFGFPNFYPYASTEYPPVLVELTTTSSKDIRLAYEAAGIDKDTAKELQEDWVWHHTHAYDPETGRGELILIPRDLHAAVKHAGGRSLHKHNGAETSD</sequence>
<dbReference type="InterPro" id="IPR032869">
    <property type="entry name" value="WHH_dom_containing"/>
</dbReference>
<dbReference type="EMBL" id="CP013290">
    <property type="protein sequence ID" value="APH01720.1"/>
    <property type="molecule type" value="Genomic_DNA"/>
</dbReference>
<feature type="region of interest" description="Disordered" evidence="1">
    <location>
        <begin position="162"/>
        <end position="190"/>
    </location>
</feature>
<evidence type="ECO:0000256" key="1">
    <source>
        <dbReference type="SAM" id="MobiDB-lite"/>
    </source>
</evidence>
<keyword evidence="3" id="KW-1185">Reference proteome</keyword>
<dbReference type="KEGG" id="jte:ASJ30_09445"/>
<reference evidence="2 3" key="1">
    <citation type="submission" date="2015-11" db="EMBL/GenBank/DDBJ databases">
        <authorList>
            <person name="Zhang Y."/>
            <person name="Guo Z."/>
        </authorList>
    </citation>
    <scope>NUCLEOTIDE SEQUENCE [LARGE SCALE GENOMIC DNA]</scope>
    <source>
        <strain evidence="2 3">YFY001</strain>
    </source>
</reference>
<dbReference type="Pfam" id="PF14414">
    <property type="entry name" value="WHH"/>
    <property type="match status" value="1"/>
</dbReference>
<gene>
    <name evidence="2" type="ORF">ASJ30_09445</name>
</gene>
<evidence type="ECO:0008006" key="4">
    <source>
        <dbReference type="Google" id="ProtNLM"/>
    </source>
</evidence>
<accession>A0A1L3MHA2</accession>
<dbReference type="Proteomes" id="UP000182938">
    <property type="component" value="Chromosome"/>
</dbReference>
<evidence type="ECO:0000313" key="3">
    <source>
        <dbReference type="Proteomes" id="UP000182938"/>
    </source>
</evidence>
<proteinExistence type="predicted"/>